<feature type="compositionally biased region" description="Pro residues" evidence="1">
    <location>
        <begin position="249"/>
        <end position="261"/>
    </location>
</feature>
<protein>
    <submittedName>
        <fullName evidence="2">Uncharacterized protein</fullName>
    </submittedName>
</protein>
<dbReference type="InterPro" id="IPR053729">
    <property type="entry name" value="MAD2L1BP_domain_sf"/>
</dbReference>
<dbReference type="GeneID" id="59375426"/>
<dbReference type="OrthoDB" id="2387165at2759"/>
<dbReference type="RefSeq" id="XP_036633674.1">
    <property type="nucleotide sequence ID" value="XM_036775172.1"/>
</dbReference>
<feature type="region of interest" description="Disordered" evidence="1">
    <location>
        <begin position="373"/>
        <end position="425"/>
    </location>
</feature>
<comment type="caution">
    <text evidence="2">The sequence shown here is derived from an EMBL/GenBank/DDBJ whole genome shotgun (WGS) entry which is preliminary data.</text>
</comment>
<gene>
    <name evidence="2" type="ORF">PC9H_005608</name>
</gene>
<keyword evidence="3" id="KW-1185">Reference proteome</keyword>
<evidence type="ECO:0000256" key="1">
    <source>
        <dbReference type="SAM" id="MobiDB-lite"/>
    </source>
</evidence>
<proteinExistence type="predicted"/>
<feature type="compositionally biased region" description="Acidic residues" evidence="1">
    <location>
        <begin position="193"/>
        <end position="245"/>
    </location>
</feature>
<feature type="region of interest" description="Disordered" evidence="1">
    <location>
        <begin position="190"/>
        <end position="271"/>
    </location>
</feature>
<dbReference type="Gene3D" id="3.30.900.20">
    <property type="match status" value="1"/>
</dbReference>
<name>A0A8H6ZWS1_PLEOS</name>
<feature type="compositionally biased region" description="Polar residues" evidence="1">
    <location>
        <begin position="376"/>
        <end position="391"/>
    </location>
</feature>
<accession>A0A8H6ZWS1</accession>
<sequence length="447" mass="48602">MPYLAPSVSPPKSHCTAPEILQPMQETLSLNKQRGTCINFDDLEKMDNARIPAVYVNNDVVTSAMAARLATSMLGHVLFLKNQVPFPVSQLSRMPGGNTTTRAGKLRAELLTSMDTLSSHLITTFTALSTAYALRGCKSTFSPTDTQRHILAGRTSTTYLSILVGPSIGAARARVVFGVDGLEVRHWGLRVDQEDEAEESEEEDAEDAEQGSEGDASEEGEELSDEEGPQGSDSDSDSDSVEESDVPTPDLPPRSPSPPSSLVPTNGLKPPSPLSTKVITICAKRPHAVPSPSISFEDEQQAFRIAERNLARTLANSSACDNDGGMDMASEMAPTQTHILLRAPRRFSHPAWIPRQNMSGSLDVMVDEFRADSNLPPISQSPERSHSNANKKTLKSKSRVEGVWIKARKDVDGGDGPESRTSPADVDEMDEMIWWSWDGKIVGFADW</sequence>
<evidence type="ECO:0000313" key="3">
    <source>
        <dbReference type="Proteomes" id="UP000623687"/>
    </source>
</evidence>
<evidence type="ECO:0000313" key="2">
    <source>
        <dbReference type="EMBL" id="KAF7433647.1"/>
    </source>
</evidence>
<dbReference type="EMBL" id="JACETU010000003">
    <property type="protein sequence ID" value="KAF7433647.1"/>
    <property type="molecule type" value="Genomic_DNA"/>
</dbReference>
<organism evidence="2 3">
    <name type="scientific">Pleurotus ostreatus</name>
    <name type="common">Oyster mushroom</name>
    <name type="synonym">White-rot fungus</name>
    <dbReference type="NCBI Taxonomy" id="5322"/>
    <lineage>
        <taxon>Eukaryota</taxon>
        <taxon>Fungi</taxon>
        <taxon>Dikarya</taxon>
        <taxon>Basidiomycota</taxon>
        <taxon>Agaricomycotina</taxon>
        <taxon>Agaricomycetes</taxon>
        <taxon>Agaricomycetidae</taxon>
        <taxon>Agaricales</taxon>
        <taxon>Pleurotineae</taxon>
        <taxon>Pleurotaceae</taxon>
        <taxon>Pleurotus</taxon>
    </lineage>
</organism>
<dbReference type="AlphaFoldDB" id="A0A8H6ZWS1"/>
<reference evidence="2" key="1">
    <citation type="submission" date="2019-07" db="EMBL/GenBank/DDBJ databases">
        <authorList>
            <person name="Palmer J.M."/>
        </authorList>
    </citation>
    <scope>NUCLEOTIDE SEQUENCE</scope>
    <source>
        <strain evidence="2">PC9</strain>
    </source>
</reference>
<dbReference type="VEuPathDB" id="FungiDB:PC9H_005608"/>
<dbReference type="Proteomes" id="UP000623687">
    <property type="component" value="Unassembled WGS sequence"/>
</dbReference>